<dbReference type="Pfam" id="PF00664">
    <property type="entry name" value="ABC_membrane"/>
    <property type="match status" value="1"/>
</dbReference>
<dbReference type="GO" id="GO:0005524">
    <property type="term" value="F:ATP binding"/>
    <property type="evidence" value="ECO:0007669"/>
    <property type="project" value="InterPro"/>
</dbReference>
<dbReference type="GO" id="GO:0005743">
    <property type="term" value="C:mitochondrial inner membrane"/>
    <property type="evidence" value="ECO:0007669"/>
    <property type="project" value="TreeGrafter"/>
</dbReference>
<dbReference type="AlphaFoldDB" id="A0A9P1DVR6"/>
<reference evidence="8" key="1">
    <citation type="submission" date="2022-10" db="EMBL/GenBank/DDBJ databases">
        <authorList>
            <person name="Chen Y."/>
            <person name="Dougan E. K."/>
            <person name="Chan C."/>
            <person name="Rhodes N."/>
            <person name="Thang M."/>
        </authorList>
    </citation>
    <scope>NUCLEOTIDE SEQUENCE</scope>
</reference>
<gene>
    <name evidence="8" type="ORF">C1SCF055_LOCUS41778</name>
</gene>
<feature type="transmembrane region" description="Helical" evidence="6">
    <location>
        <begin position="398"/>
        <end position="420"/>
    </location>
</feature>
<comment type="caution">
    <text evidence="8">The sequence shown here is derived from an EMBL/GenBank/DDBJ whole genome shotgun (WGS) entry which is preliminary data.</text>
</comment>
<evidence type="ECO:0000256" key="5">
    <source>
        <dbReference type="SAM" id="MobiDB-lite"/>
    </source>
</evidence>
<dbReference type="PANTHER" id="PTHR43394:SF5">
    <property type="entry name" value="ABC TRANSPORTER B FAMILY"/>
    <property type="match status" value="1"/>
</dbReference>
<evidence type="ECO:0000256" key="1">
    <source>
        <dbReference type="ARBA" id="ARBA00004141"/>
    </source>
</evidence>
<organism evidence="8">
    <name type="scientific">Cladocopium goreaui</name>
    <dbReference type="NCBI Taxonomy" id="2562237"/>
    <lineage>
        <taxon>Eukaryota</taxon>
        <taxon>Sar</taxon>
        <taxon>Alveolata</taxon>
        <taxon>Dinophyceae</taxon>
        <taxon>Suessiales</taxon>
        <taxon>Symbiodiniaceae</taxon>
        <taxon>Cladocopium</taxon>
    </lineage>
</organism>
<dbReference type="EMBL" id="CAMXCT010006621">
    <property type="protein sequence ID" value="CAI4017106.1"/>
    <property type="molecule type" value="Genomic_DNA"/>
</dbReference>
<dbReference type="InterPro" id="IPR036640">
    <property type="entry name" value="ABC1_TM_sf"/>
</dbReference>
<feature type="transmembrane region" description="Helical" evidence="6">
    <location>
        <begin position="508"/>
        <end position="532"/>
    </location>
</feature>
<dbReference type="OrthoDB" id="6500128at2759"/>
<sequence length="561" mass="63988">MTDCRDLYARTTGRTALPQDKSQRVYILAHREARLSGRLRWIILVPTQSMVADALTKPMLSKQLLHLLSTGQVIFLNEEGHPLEARRLPPVADFTEDDLVDGDEKWINYLITPNDIKRIQKLCFILDKTNNELYALDYQNKLCAASAVRPLTRADLVNRMLTAENNVLELQLQLNENVKDINILYRSLRRNAGPHPEEPASSRPRTIDRRPAEPEPDGERGSPRSEPERERAFNETASRSRDSEDDREQIDLQEDASLDEVRSDMEEPERYNRRMRNRLHIMNIESNNMEVYLYTMVQQHGLDYVVPLPDILQLYEEHAPSMDAPGEYRAMSRCCISNLPMDSEEFGENEHPFVSHMGLYGFRNRRIIARENEGLTQREVEAMTGQMTSRLTNDMRQALSPVAIIMNTFVANIVMLVAGFSICLHASWRLTILAFTVLTPVVHISAHFSAWAAKLMASQYTFLADAQGCATQALTNIRTVRMFGARRMEEEKFEGHTRKSMELGLKSAWGQGGTSFLSTLVQLGASFVIVFYGGNLALHHEFDVGTIITFSYLWNRLGAFC</sequence>
<dbReference type="SUPFAM" id="SSF90123">
    <property type="entry name" value="ABC transporter transmembrane region"/>
    <property type="match status" value="1"/>
</dbReference>
<evidence type="ECO:0000313" key="8">
    <source>
        <dbReference type="EMBL" id="CAI4017106.1"/>
    </source>
</evidence>
<keyword evidence="10" id="KW-1185">Reference proteome</keyword>
<accession>A0A9P1DVR6</accession>
<evidence type="ECO:0000313" key="9">
    <source>
        <dbReference type="EMBL" id="CAL4804418.1"/>
    </source>
</evidence>
<feature type="compositionally biased region" description="Acidic residues" evidence="5">
    <location>
        <begin position="245"/>
        <end position="258"/>
    </location>
</feature>
<keyword evidence="2 6" id="KW-0812">Transmembrane</keyword>
<evidence type="ECO:0000313" key="10">
    <source>
        <dbReference type="Proteomes" id="UP001152797"/>
    </source>
</evidence>
<protein>
    <submittedName>
        <fullName evidence="9">ATP-dependent translocase ABCB1 (ATP-binding cassette sub-family B member 1B) (Multidrug resistance protein 1B) (P-glycoprotein 1) (Phospholipid transporte r ABCB1) (CD antigen CD243)</fullName>
    </submittedName>
</protein>
<reference evidence="9 10" key="2">
    <citation type="submission" date="2024-05" db="EMBL/GenBank/DDBJ databases">
        <authorList>
            <person name="Chen Y."/>
            <person name="Shah S."/>
            <person name="Dougan E. K."/>
            <person name="Thang M."/>
            <person name="Chan C."/>
        </authorList>
    </citation>
    <scope>NUCLEOTIDE SEQUENCE [LARGE SCALE GENOMIC DNA]</scope>
</reference>
<evidence type="ECO:0000256" key="2">
    <source>
        <dbReference type="ARBA" id="ARBA00022692"/>
    </source>
</evidence>
<dbReference type="PANTHER" id="PTHR43394">
    <property type="entry name" value="ATP-DEPENDENT PERMEASE MDL1, MITOCHONDRIAL"/>
    <property type="match status" value="1"/>
</dbReference>
<feature type="region of interest" description="Disordered" evidence="5">
    <location>
        <begin position="191"/>
        <end position="269"/>
    </location>
</feature>
<dbReference type="Proteomes" id="UP001152797">
    <property type="component" value="Unassembled WGS sequence"/>
</dbReference>
<evidence type="ECO:0000256" key="3">
    <source>
        <dbReference type="ARBA" id="ARBA00022989"/>
    </source>
</evidence>
<dbReference type="EMBL" id="CAMXCT030006621">
    <property type="protein sequence ID" value="CAL4804418.1"/>
    <property type="molecule type" value="Genomic_DNA"/>
</dbReference>
<keyword evidence="3 6" id="KW-1133">Transmembrane helix</keyword>
<keyword evidence="4 6" id="KW-0472">Membrane</keyword>
<feature type="compositionally biased region" description="Basic and acidic residues" evidence="5">
    <location>
        <begin position="259"/>
        <end position="269"/>
    </location>
</feature>
<dbReference type="PROSITE" id="PS50929">
    <property type="entry name" value="ABC_TM1F"/>
    <property type="match status" value="1"/>
</dbReference>
<dbReference type="Gene3D" id="1.20.1560.10">
    <property type="entry name" value="ABC transporter type 1, transmembrane domain"/>
    <property type="match status" value="1"/>
</dbReference>
<dbReference type="InterPro" id="IPR011527">
    <property type="entry name" value="ABC1_TM_dom"/>
</dbReference>
<evidence type="ECO:0000259" key="7">
    <source>
        <dbReference type="PROSITE" id="PS50929"/>
    </source>
</evidence>
<proteinExistence type="predicted"/>
<dbReference type="EMBL" id="CAMXCT020006621">
    <property type="protein sequence ID" value="CAL1170481.1"/>
    <property type="molecule type" value="Genomic_DNA"/>
</dbReference>
<dbReference type="InterPro" id="IPR039421">
    <property type="entry name" value="Type_1_exporter"/>
</dbReference>
<feature type="domain" description="ABC transmembrane type-1" evidence="7">
    <location>
        <begin position="384"/>
        <end position="550"/>
    </location>
</feature>
<dbReference type="GO" id="GO:0090374">
    <property type="term" value="P:oligopeptide export from mitochondrion"/>
    <property type="evidence" value="ECO:0007669"/>
    <property type="project" value="TreeGrafter"/>
</dbReference>
<feature type="transmembrane region" description="Helical" evidence="6">
    <location>
        <begin position="432"/>
        <end position="453"/>
    </location>
</feature>
<dbReference type="GO" id="GO:0015421">
    <property type="term" value="F:ABC-type oligopeptide transporter activity"/>
    <property type="evidence" value="ECO:0007669"/>
    <property type="project" value="TreeGrafter"/>
</dbReference>
<evidence type="ECO:0000256" key="4">
    <source>
        <dbReference type="ARBA" id="ARBA00023136"/>
    </source>
</evidence>
<comment type="subcellular location">
    <subcellularLocation>
        <location evidence="1">Membrane</location>
        <topology evidence="1">Multi-pass membrane protein</topology>
    </subcellularLocation>
</comment>
<evidence type="ECO:0000256" key="6">
    <source>
        <dbReference type="SAM" id="Phobius"/>
    </source>
</evidence>
<feature type="compositionally biased region" description="Basic and acidic residues" evidence="5">
    <location>
        <begin position="195"/>
        <end position="244"/>
    </location>
</feature>
<name>A0A9P1DVR6_9DINO</name>